<dbReference type="Proteomes" id="UP000480684">
    <property type="component" value="Unassembled WGS sequence"/>
</dbReference>
<reference evidence="2 3" key="1">
    <citation type="submission" date="2020-02" db="EMBL/GenBank/DDBJ databases">
        <authorList>
            <person name="Dziuba M."/>
            <person name="Kuznetsov B."/>
            <person name="Mardanov A."/>
            <person name="Ravin N."/>
            <person name="Grouzdev D."/>
        </authorList>
    </citation>
    <scope>NUCLEOTIDE SEQUENCE [LARGE SCALE GENOMIC DNA]</scope>
    <source>
        <strain evidence="2 3">SpK</strain>
    </source>
</reference>
<evidence type="ECO:0000256" key="1">
    <source>
        <dbReference type="SAM" id="Phobius"/>
    </source>
</evidence>
<evidence type="ECO:0000313" key="3">
    <source>
        <dbReference type="Proteomes" id="UP000480684"/>
    </source>
</evidence>
<organism evidence="2 3">
    <name type="scientific">Magnetospirillum aberrantis SpK</name>
    <dbReference type="NCBI Taxonomy" id="908842"/>
    <lineage>
        <taxon>Bacteria</taxon>
        <taxon>Pseudomonadati</taxon>
        <taxon>Pseudomonadota</taxon>
        <taxon>Alphaproteobacteria</taxon>
        <taxon>Rhodospirillales</taxon>
        <taxon>Rhodospirillaceae</taxon>
        <taxon>Magnetospirillum</taxon>
    </lineage>
</organism>
<keyword evidence="1" id="KW-0812">Transmembrane</keyword>
<keyword evidence="3" id="KW-1185">Reference proteome</keyword>
<accession>A0A7C9UWF7</accession>
<dbReference type="EMBL" id="JAAIYP010000038">
    <property type="protein sequence ID" value="NFV80689.1"/>
    <property type="molecule type" value="Genomic_DNA"/>
</dbReference>
<keyword evidence="1" id="KW-0472">Membrane</keyword>
<dbReference type="RefSeq" id="WP_163679402.1">
    <property type="nucleotide sequence ID" value="NZ_JAAIYP010000038.1"/>
</dbReference>
<dbReference type="AlphaFoldDB" id="A0A7C9UWF7"/>
<name>A0A7C9UWF7_9PROT</name>
<evidence type="ECO:0000313" key="2">
    <source>
        <dbReference type="EMBL" id="NFV80689.1"/>
    </source>
</evidence>
<protein>
    <submittedName>
        <fullName evidence="2">Uncharacterized protein</fullName>
    </submittedName>
</protein>
<feature type="transmembrane region" description="Helical" evidence="1">
    <location>
        <begin position="341"/>
        <end position="362"/>
    </location>
</feature>
<proteinExistence type="predicted"/>
<comment type="caution">
    <text evidence="2">The sequence shown here is derived from an EMBL/GenBank/DDBJ whole genome shotgun (WGS) entry which is preliminary data.</text>
</comment>
<gene>
    <name evidence="2" type="ORF">G4223_11280</name>
</gene>
<sequence>MHLCLSSSSREGYSRDVVDTLAAPIGSEIQFRYDSKWISPDILGKPANECDAILSFIELRGKPGKPFIMPLRVAKIFAVERMGTTAVVMFRLGGYPVPSDIKEFSDKLHATHRDIHKYQDATKPSGYLWLELGDEIACPPINPGGPEFAWESIVNNFVNAIKYPDNYSHEIHDKSALNMSPYADASPFYMFHSVIDRNSGQPAAKKIDGDRSVFSVRPGEEYTVNIYHKHPSKDFPGVKLRITPEDSGSSIIGAKEHPFNTRYDMKKFNVAVPRTISGSTSSLLVSRIFEEKSGKQLQIDDYRIYLEARPSFALLALYCALIGALFLLAQIPILFKATGTVEWWAVCLIGVAGILLGFVTWAKDNIIGITNYIKYRFPNL</sequence>
<keyword evidence="1" id="KW-1133">Transmembrane helix</keyword>
<feature type="transmembrane region" description="Helical" evidence="1">
    <location>
        <begin position="312"/>
        <end position="335"/>
    </location>
</feature>